<dbReference type="Proteomes" id="UP000546126">
    <property type="component" value="Unassembled WGS sequence"/>
</dbReference>
<dbReference type="EMBL" id="JABWGO010000004">
    <property type="protein sequence ID" value="NUW42692.1"/>
    <property type="molecule type" value="Genomic_DNA"/>
</dbReference>
<sequence length="150" mass="16000">MLKSLRKPSRKKTILRRSLESLLTVRARKALDLAAREAGARGDDRVTADHLVAALASLNDGVAVMALAGLHIDVHEPRSRSAGADLGQVTELARAEAAGLGHRYIGTEHLLLGLIHAEGAEAWGVSLQQARTEVVRVLHGGIAGRGRDDR</sequence>
<comment type="caution">
    <text evidence="2">The sequence shown here is derived from an EMBL/GenBank/DDBJ whole genome shotgun (WGS) entry which is preliminary data.</text>
</comment>
<keyword evidence="3" id="KW-1185">Reference proteome</keyword>
<evidence type="ECO:0000313" key="2">
    <source>
        <dbReference type="EMBL" id="NUW42692.1"/>
    </source>
</evidence>
<dbReference type="AlphaFoldDB" id="A0A7Y6MCD9"/>
<gene>
    <name evidence="2" type="ORF">HT134_21490</name>
</gene>
<dbReference type="Pfam" id="PF02861">
    <property type="entry name" value="Clp_N"/>
    <property type="match status" value="2"/>
</dbReference>
<dbReference type="Gene3D" id="1.10.1780.10">
    <property type="entry name" value="Clp, N-terminal domain"/>
    <property type="match status" value="2"/>
</dbReference>
<dbReference type="SUPFAM" id="SSF81923">
    <property type="entry name" value="Double Clp-N motif"/>
    <property type="match status" value="1"/>
</dbReference>
<name>A0A7Y6MCD9_9ACTN</name>
<organism evidence="2 3">
    <name type="scientific">Nonomuraea rhodomycinica</name>
    <dbReference type="NCBI Taxonomy" id="1712872"/>
    <lineage>
        <taxon>Bacteria</taxon>
        <taxon>Bacillati</taxon>
        <taxon>Actinomycetota</taxon>
        <taxon>Actinomycetes</taxon>
        <taxon>Streptosporangiales</taxon>
        <taxon>Streptosporangiaceae</taxon>
        <taxon>Nonomuraea</taxon>
    </lineage>
</organism>
<reference evidence="2 3" key="1">
    <citation type="submission" date="2020-06" db="EMBL/GenBank/DDBJ databases">
        <authorList>
            <person name="Chanama M."/>
        </authorList>
    </citation>
    <scope>NUCLEOTIDE SEQUENCE [LARGE SCALE GENOMIC DNA]</scope>
    <source>
        <strain evidence="2 3">TBRC6557</strain>
    </source>
</reference>
<evidence type="ECO:0000313" key="3">
    <source>
        <dbReference type="Proteomes" id="UP000546126"/>
    </source>
</evidence>
<dbReference type="RefSeq" id="WP_175602187.1">
    <property type="nucleotide sequence ID" value="NZ_JABWGO010000004.1"/>
</dbReference>
<protein>
    <recommendedName>
        <fullName evidence="1">Clp R domain-containing protein</fullName>
    </recommendedName>
</protein>
<dbReference type="InterPro" id="IPR036628">
    <property type="entry name" value="Clp_N_dom_sf"/>
</dbReference>
<dbReference type="InterPro" id="IPR004176">
    <property type="entry name" value="Clp_R_N"/>
</dbReference>
<proteinExistence type="predicted"/>
<feature type="domain" description="Clp R" evidence="1">
    <location>
        <begin position="23"/>
        <end position="79"/>
    </location>
</feature>
<evidence type="ECO:0000259" key="1">
    <source>
        <dbReference type="Pfam" id="PF02861"/>
    </source>
</evidence>
<feature type="domain" description="Clp R" evidence="1">
    <location>
        <begin position="81"/>
        <end position="118"/>
    </location>
</feature>
<accession>A0A7Y6MCD9</accession>